<feature type="region of interest" description="Disordered" evidence="3">
    <location>
        <begin position="1"/>
        <end position="60"/>
    </location>
</feature>
<feature type="transmembrane region" description="Helical" evidence="4">
    <location>
        <begin position="215"/>
        <end position="238"/>
    </location>
</feature>
<keyword evidence="2" id="KW-0407">Ion channel</keyword>
<dbReference type="PANTHER" id="PTHR45651:SF68">
    <property type="entry name" value="ION TRANSPORT DOMAIN-CONTAINING PROTEIN"/>
    <property type="match status" value="1"/>
</dbReference>
<dbReference type="GO" id="GO:0034220">
    <property type="term" value="P:monoatomic ion transmembrane transport"/>
    <property type="evidence" value="ECO:0007669"/>
    <property type="project" value="UniProtKB-KW"/>
</dbReference>
<dbReference type="GO" id="GO:0016020">
    <property type="term" value="C:membrane"/>
    <property type="evidence" value="ECO:0007669"/>
    <property type="project" value="UniProtKB-SubCell"/>
</dbReference>
<dbReference type="InterPro" id="IPR014710">
    <property type="entry name" value="RmlC-like_jellyroll"/>
</dbReference>
<dbReference type="SUPFAM" id="SSF81324">
    <property type="entry name" value="Voltage-gated potassium channels"/>
    <property type="match status" value="1"/>
</dbReference>
<feature type="domain" description="Cyclic nucleotide-binding" evidence="5">
    <location>
        <begin position="470"/>
        <end position="544"/>
    </location>
</feature>
<comment type="caution">
    <text evidence="6">The sequence shown here is derived from an EMBL/GenBank/DDBJ whole genome shotgun (WGS) entry which is preliminary data.</text>
</comment>
<feature type="compositionally biased region" description="Basic and acidic residues" evidence="3">
    <location>
        <begin position="38"/>
        <end position="53"/>
    </location>
</feature>
<dbReference type="SUPFAM" id="SSF51206">
    <property type="entry name" value="cAMP-binding domain-like"/>
    <property type="match status" value="1"/>
</dbReference>
<accession>A0A498KCP5</accession>
<dbReference type="PROSITE" id="PS50042">
    <property type="entry name" value="CNMP_BINDING_3"/>
    <property type="match status" value="1"/>
</dbReference>
<name>A0A498KCP5_MALDO</name>
<keyword evidence="7" id="KW-1185">Reference proteome</keyword>
<dbReference type="AlphaFoldDB" id="A0A498KCP5"/>
<keyword evidence="4" id="KW-0472">Membrane</keyword>
<evidence type="ECO:0000256" key="2">
    <source>
        <dbReference type="ARBA" id="ARBA00023303"/>
    </source>
</evidence>
<gene>
    <name evidence="6" type="ORF">DVH24_018152</name>
</gene>
<evidence type="ECO:0000313" key="6">
    <source>
        <dbReference type="EMBL" id="RXI06110.1"/>
    </source>
</evidence>
<reference evidence="6 7" key="1">
    <citation type="submission" date="2018-10" db="EMBL/GenBank/DDBJ databases">
        <title>A high-quality apple genome assembly.</title>
        <authorList>
            <person name="Hu J."/>
        </authorList>
    </citation>
    <scope>NUCLEOTIDE SEQUENCE [LARGE SCALE GENOMIC DNA]</scope>
    <source>
        <strain evidence="7">cv. HFTH1</strain>
        <tissue evidence="6">Young leaf</tissue>
    </source>
</reference>
<dbReference type="InterPro" id="IPR000595">
    <property type="entry name" value="cNMP-bd_dom"/>
</dbReference>
<evidence type="ECO:0000256" key="3">
    <source>
        <dbReference type="SAM" id="MobiDB-lite"/>
    </source>
</evidence>
<organism evidence="6 7">
    <name type="scientific">Malus domestica</name>
    <name type="common">Apple</name>
    <name type="synonym">Pyrus malus</name>
    <dbReference type="NCBI Taxonomy" id="3750"/>
    <lineage>
        <taxon>Eukaryota</taxon>
        <taxon>Viridiplantae</taxon>
        <taxon>Streptophyta</taxon>
        <taxon>Embryophyta</taxon>
        <taxon>Tracheophyta</taxon>
        <taxon>Spermatophyta</taxon>
        <taxon>Magnoliopsida</taxon>
        <taxon>eudicotyledons</taxon>
        <taxon>Gunneridae</taxon>
        <taxon>Pentapetalae</taxon>
        <taxon>rosids</taxon>
        <taxon>fabids</taxon>
        <taxon>Rosales</taxon>
        <taxon>Rosaceae</taxon>
        <taxon>Amygdaloideae</taxon>
        <taxon>Maleae</taxon>
        <taxon>Malus</taxon>
    </lineage>
</organism>
<evidence type="ECO:0000313" key="7">
    <source>
        <dbReference type="Proteomes" id="UP000290289"/>
    </source>
</evidence>
<feature type="transmembrane region" description="Helical" evidence="4">
    <location>
        <begin position="104"/>
        <end position="128"/>
    </location>
</feature>
<keyword evidence="1" id="KW-1071">Ligand-gated ion channel</keyword>
<dbReference type="Gene3D" id="2.60.120.10">
    <property type="entry name" value="Jelly Rolls"/>
    <property type="match status" value="1"/>
</dbReference>
<protein>
    <recommendedName>
        <fullName evidence="5">Cyclic nucleotide-binding domain-containing protein</fullName>
    </recommendedName>
</protein>
<keyword evidence="4" id="KW-1133">Transmembrane helix</keyword>
<dbReference type="InterPro" id="IPR018490">
    <property type="entry name" value="cNMP-bd_dom_sf"/>
</dbReference>
<feature type="transmembrane region" description="Helical" evidence="4">
    <location>
        <begin position="172"/>
        <end position="195"/>
    </location>
</feature>
<keyword evidence="1" id="KW-0813">Transport</keyword>
<feature type="transmembrane region" description="Helical" evidence="4">
    <location>
        <begin position="399"/>
        <end position="422"/>
    </location>
</feature>
<keyword evidence="1" id="KW-0406">Ion transport</keyword>
<feature type="transmembrane region" description="Helical" evidence="4">
    <location>
        <begin position="68"/>
        <end position="92"/>
    </location>
</feature>
<feature type="transmembrane region" description="Helical" evidence="4">
    <location>
        <begin position="647"/>
        <end position="666"/>
    </location>
</feature>
<keyword evidence="4" id="KW-0812">Transmembrane</keyword>
<dbReference type="CDD" id="cd00038">
    <property type="entry name" value="CAP_ED"/>
    <property type="match status" value="1"/>
</dbReference>
<evidence type="ECO:0000256" key="4">
    <source>
        <dbReference type="SAM" id="Phobius"/>
    </source>
</evidence>
<dbReference type="EMBL" id="RDQH01000328">
    <property type="protein sequence ID" value="RXI06110.1"/>
    <property type="molecule type" value="Genomic_DNA"/>
</dbReference>
<sequence length="688" mass="79302">MNQGFPTRREGSGEPSSPVVFPGEGSGGGHSSPSRRGNTVEEGKASKEGEGHRSKPQRHQPKIFRPRWGTIFAVSSAFSLFLDPLMCYIPSIVEKDTCYFWDKWLMWTFLVLRSIGDLFYALDIVVFLKRFHTKLSDKSSASASSTETISDHHVTTHRIFIHKKSDRFLASLLFRIWVALPVLQAILLIGKYTYFDHSMLILLIPFQYTLRAYNVYIYGLIGVLTWLNGLLDFLPFIIASHNYILKLHATITEIDSRLISSNLTPYFSNTLITIATYIVLQLYGSMWYFLAVNREIKCWLEYICKHEKICELGTVDYSFHCGYSSQKNNEMISIPGLKQACPVELPKNMTSFPFDYGIYLSALQSNMTTSRDLPRKILHCFWWGLRNLSSFGSNLQTSFYAAEIIFSVMIAIIGLALFLVYLNSRVQQALEKMAEQRRLRQKMKKIYRGLIKRIRNMSPHHMDSLKKVPILGRIRETGLKAISEHLKPNMYTRDEYIIRKGEPLRKMLFIWQGTALSYTTTKGATTSVCKCLEKNDFYGEELVIWALKSASFSELPICTTTLVSQSKVEAFSITANHLKSVVAEFWWHFRWELPPSRLEYFAASSTQAAWCRHHAKKLRDQLVSKVTVEDVLEKQSVGARDKNGNSFYSVITFYLISTNCFLSWVLEIWRHSLDRFHVWVSDLGYFFV</sequence>
<proteinExistence type="predicted"/>
<dbReference type="Proteomes" id="UP000290289">
    <property type="component" value="Chromosome 2"/>
</dbReference>
<evidence type="ECO:0000259" key="5">
    <source>
        <dbReference type="PROSITE" id="PS50042"/>
    </source>
</evidence>
<evidence type="ECO:0000256" key="1">
    <source>
        <dbReference type="ARBA" id="ARBA00023286"/>
    </source>
</evidence>
<dbReference type="PANTHER" id="PTHR45651">
    <property type="entry name" value="CYCLIC NUCLEOTIDE-GATED ION CHANNEL 15-RELATED-RELATED"/>
    <property type="match status" value="1"/>
</dbReference>
<feature type="transmembrane region" description="Helical" evidence="4">
    <location>
        <begin position="266"/>
        <end position="290"/>
    </location>
</feature>